<dbReference type="EMBL" id="CP001998">
    <property type="protein sequence ID" value="ADE54787.1"/>
    <property type="molecule type" value="Genomic_DNA"/>
</dbReference>
<dbReference type="Gene3D" id="2.40.128.270">
    <property type="match status" value="1"/>
</dbReference>
<name>D5EK38_CORAD</name>
<dbReference type="InterPro" id="IPR005184">
    <property type="entry name" value="DUF306_Meta_HslJ"/>
</dbReference>
<proteinExistence type="predicted"/>
<protein>
    <recommendedName>
        <fullName evidence="1">DUF306 domain-containing protein</fullName>
    </recommendedName>
</protein>
<sequence length="131" mass="13851">MKHLALTLVALALIVTGCKTSSEPEEPVSFDGSYELIEVAGISENPDAKVSLTIEGDTVAGNGPINRWNGTLDGNKLGLLITTKMAGPPELMKIEDALLQALTESELSIEGNDLLVMKNGIIAAEFQRSAN</sequence>
<dbReference type="PROSITE" id="PS51257">
    <property type="entry name" value="PROKAR_LIPOPROTEIN"/>
    <property type="match status" value="1"/>
</dbReference>
<gene>
    <name evidence="2" type="ordered locus">Caka_1768</name>
</gene>
<evidence type="ECO:0000313" key="2">
    <source>
        <dbReference type="EMBL" id="ADE54787.1"/>
    </source>
</evidence>
<dbReference type="KEGG" id="caa:Caka_1768"/>
<organism evidence="2 3">
    <name type="scientific">Coraliomargarita akajimensis (strain DSM 45221 / IAM 15411 / JCM 23193 / KCTC 12865 / 04OKA010-24)</name>
    <dbReference type="NCBI Taxonomy" id="583355"/>
    <lineage>
        <taxon>Bacteria</taxon>
        <taxon>Pseudomonadati</taxon>
        <taxon>Verrucomicrobiota</taxon>
        <taxon>Opitutia</taxon>
        <taxon>Puniceicoccales</taxon>
        <taxon>Coraliomargaritaceae</taxon>
        <taxon>Coraliomargarita</taxon>
    </lineage>
</organism>
<dbReference type="eggNOG" id="COG3187">
    <property type="taxonomic scope" value="Bacteria"/>
</dbReference>
<dbReference type="RefSeq" id="WP_013043509.1">
    <property type="nucleotide sequence ID" value="NC_014008.1"/>
</dbReference>
<dbReference type="HOGENOM" id="CLU_1924037_0_0_0"/>
<evidence type="ECO:0000313" key="3">
    <source>
        <dbReference type="Proteomes" id="UP000000925"/>
    </source>
</evidence>
<feature type="domain" description="DUF306" evidence="1">
    <location>
        <begin position="31"/>
        <end position="117"/>
    </location>
</feature>
<dbReference type="Proteomes" id="UP000000925">
    <property type="component" value="Chromosome"/>
</dbReference>
<keyword evidence="3" id="KW-1185">Reference proteome</keyword>
<dbReference type="OrthoDB" id="956100at2"/>
<dbReference type="AlphaFoldDB" id="D5EK38"/>
<dbReference type="Pfam" id="PF03724">
    <property type="entry name" value="META"/>
    <property type="match status" value="1"/>
</dbReference>
<accession>D5EK38</accession>
<dbReference type="InterPro" id="IPR038670">
    <property type="entry name" value="HslJ-like_sf"/>
</dbReference>
<evidence type="ECO:0000259" key="1">
    <source>
        <dbReference type="Pfam" id="PF03724"/>
    </source>
</evidence>
<reference evidence="2 3" key="1">
    <citation type="journal article" date="2010" name="Stand. Genomic Sci.">
        <title>Complete genome sequence of Coraliomargarita akajimensis type strain (04OKA010-24).</title>
        <authorList>
            <person name="Mavromatis K."/>
            <person name="Abt B."/>
            <person name="Brambilla E."/>
            <person name="Lapidus A."/>
            <person name="Copeland A."/>
            <person name="Deshpande S."/>
            <person name="Nolan M."/>
            <person name="Lucas S."/>
            <person name="Tice H."/>
            <person name="Cheng J.F."/>
            <person name="Han C."/>
            <person name="Detter J.C."/>
            <person name="Woyke T."/>
            <person name="Goodwin L."/>
            <person name="Pitluck S."/>
            <person name="Held B."/>
            <person name="Brettin T."/>
            <person name="Tapia R."/>
            <person name="Ivanova N."/>
            <person name="Mikhailova N."/>
            <person name="Pati A."/>
            <person name="Liolios K."/>
            <person name="Chen A."/>
            <person name="Palaniappan K."/>
            <person name="Land M."/>
            <person name="Hauser L."/>
            <person name="Chang Y.J."/>
            <person name="Jeffries C.D."/>
            <person name="Rohde M."/>
            <person name="Goker M."/>
            <person name="Bristow J."/>
            <person name="Eisen J.A."/>
            <person name="Markowitz V."/>
            <person name="Hugenholtz P."/>
            <person name="Klenk H.P."/>
            <person name="Kyrpides N.C."/>
        </authorList>
    </citation>
    <scope>NUCLEOTIDE SEQUENCE [LARGE SCALE GENOMIC DNA]</scope>
    <source>
        <strain evidence="3">DSM 45221 / IAM 15411 / JCM 23193 / KCTC 12865</strain>
    </source>
</reference>